<evidence type="ECO:0000313" key="2">
    <source>
        <dbReference type="EMBL" id="KAE9349174.1"/>
    </source>
</evidence>
<protein>
    <submittedName>
        <fullName evidence="2">Uncharacterized protein</fullName>
    </submittedName>
</protein>
<sequence>MEHNVGVPADAPTAGSAMAKPAQPSSRGSTPRRPSVRIPTDVGGPFALPRREYAGDVDVDMEDVSRSGAARDPTSDASSVGIRVQTMPTLPTPPTFRGSTAQEKQTSMKKYEAYCRQLTALETAFFRPFRMPVGACVEDELRRLIAMFDICKPLDEITEGDWINYFWEGRVMGELDFDRVKVLVRSKPAMDTQLTDADSRVSKLAHEMYQLLEKENTWSG</sequence>
<organism evidence="2 3">
    <name type="scientific">Phytophthora fragariae</name>
    <dbReference type="NCBI Taxonomy" id="53985"/>
    <lineage>
        <taxon>Eukaryota</taxon>
        <taxon>Sar</taxon>
        <taxon>Stramenopiles</taxon>
        <taxon>Oomycota</taxon>
        <taxon>Peronosporomycetes</taxon>
        <taxon>Peronosporales</taxon>
        <taxon>Peronosporaceae</taxon>
        <taxon>Phytophthora</taxon>
    </lineage>
</organism>
<feature type="compositionally biased region" description="Low complexity" evidence="1">
    <location>
        <begin position="24"/>
        <end position="37"/>
    </location>
</feature>
<feature type="region of interest" description="Disordered" evidence="1">
    <location>
        <begin position="1"/>
        <end position="54"/>
    </location>
</feature>
<name>A0A6G0S3V3_9STRA</name>
<gene>
    <name evidence="2" type="ORF">PF008_g7011</name>
</gene>
<accession>A0A6G0S3V3</accession>
<reference evidence="2 3" key="1">
    <citation type="submission" date="2018-09" db="EMBL/GenBank/DDBJ databases">
        <title>Genomic investigation of the strawberry pathogen Phytophthora fragariae indicates pathogenicity is determined by transcriptional variation in three key races.</title>
        <authorList>
            <person name="Adams T.M."/>
            <person name="Armitage A.D."/>
            <person name="Sobczyk M.K."/>
            <person name="Bates H.J."/>
            <person name="Dunwell J.M."/>
            <person name="Nellist C.F."/>
            <person name="Harrison R.J."/>
        </authorList>
    </citation>
    <scope>NUCLEOTIDE SEQUENCE [LARGE SCALE GENOMIC DNA]</scope>
    <source>
        <strain evidence="2 3">NOV-77</strain>
    </source>
</reference>
<evidence type="ECO:0000256" key="1">
    <source>
        <dbReference type="SAM" id="MobiDB-lite"/>
    </source>
</evidence>
<evidence type="ECO:0000313" key="3">
    <source>
        <dbReference type="Proteomes" id="UP000486351"/>
    </source>
</evidence>
<comment type="caution">
    <text evidence="2">The sequence shown here is derived from an EMBL/GenBank/DDBJ whole genome shotgun (WGS) entry which is preliminary data.</text>
</comment>
<dbReference type="AlphaFoldDB" id="A0A6G0S3V3"/>
<dbReference type="EMBL" id="QXFY01000287">
    <property type="protein sequence ID" value="KAE9349174.1"/>
    <property type="molecule type" value="Genomic_DNA"/>
</dbReference>
<dbReference type="Proteomes" id="UP000486351">
    <property type="component" value="Unassembled WGS sequence"/>
</dbReference>
<proteinExistence type="predicted"/>